<name>A0A0E9TT94_ANGAN</name>
<protein>
    <submittedName>
        <fullName evidence="1">Uncharacterized protein</fullName>
    </submittedName>
</protein>
<evidence type="ECO:0000313" key="1">
    <source>
        <dbReference type="EMBL" id="JAH56697.1"/>
    </source>
</evidence>
<organism evidence="1">
    <name type="scientific">Anguilla anguilla</name>
    <name type="common">European freshwater eel</name>
    <name type="synonym">Muraena anguilla</name>
    <dbReference type="NCBI Taxonomy" id="7936"/>
    <lineage>
        <taxon>Eukaryota</taxon>
        <taxon>Metazoa</taxon>
        <taxon>Chordata</taxon>
        <taxon>Craniata</taxon>
        <taxon>Vertebrata</taxon>
        <taxon>Euteleostomi</taxon>
        <taxon>Actinopterygii</taxon>
        <taxon>Neopterygii</taxon>
        <taxon>Teleostei</taxon>
        <taxon>Anguilliformes</taxon>
        <taxon>Anguillidae</taxon>
        <taxon>Anguilla</taxon>
    </lineage>
</organism>
<reference evidence="1" key="2">
    <citation type="journal article" date="2015" name="Fish Shellfish Immunol.">
        <title>Early steps in the European eel (Anguilla anguilla)-Vibrio vulnificus interaction in the gills: Role of the RtxA13 toxin.</title>
        <authorList>
            <person name="Callol A."/>
            <person name="Pajuelo D."/>
            <person name="Ebbesson L."/>
            <person name="Teles M."/>
            <person name="MacKenzie S."/>
            <person name="Amaro C."/>
        </authorList>
    </citation>
    <scope>NUCLEOTIDE SEQUENCE</scope>
</reference>
<reference evidence="1" key="1">
    <citation type="submission" date="2014-11" db="EMBL/GenBank/DDBJ databases">
        <authorList>
            <person name="Amaro Gonzalez C."/>
        </authorList>
    </citation>
    <scope>NUCLEOTIDE SEQUENCE</scope>
</reference>
<accession>A0A0E9TT94</accession>
<dbReference type="EMBL" id="GBXM01051880">
    <property type="protein sequence ID" value="JAH56697.1"/>
    <property type="molecule type" value="Transcribed_RNA"/>
</dbReference>
<proteinExistence type="predicted"/>
<sequence length="23" mass="2739">MDNFCQYVSLDYGLYPQGLWNIV</sequence>
<dbReference type="AlphaFoldDB" id="A0A0E9TT94"/>